<dbReference type="Pfam" id="PF05426">
    <property type="entry name" value="Alginate_lyase"/>
    <property type="match status" value="1"/>
</dbReference>
<gene>
    <name evidence="5" type="ORF">GGQ64_005305</name>
</gene>
<organism evidence="5 6">
    <name type="scientific">Mycoplana azooxidifex</name>
    <dbReference type="NCBI Taxonomy" id="1636188"/>
    <lineage>
        <taxon>Bacteria</taxon>
        <taxon>Pseudomonadati</taxon>
        <taxon>Pseudomonadota</taxon>
        <taxon>Alphaproteobacteria</taxon>
        <taxon>Hyphomicrobiales</taxon>
        <taxon>Rhizobiaceae</taxon>
        <taxon>Mycoplana</taxon>
    </lineage>
</organism>
<dbReference type="GO" id="GO:0016829">
    <property type="term" value="F:lyase activity"/>
    <property type="evidence" value="ECO:0007669"/>
    <property type="project" value="UniProtKB-KW"/>
</dbReference>
<keyword evidence="2" id="KW-0456">Lyase</keyword>
<dbReference type="AlphaFoldDB" id="A0A7W6GMA1"/>
<sequence length="375" mass="42127">MNLRLPHAAFTLVAALLLAANALAAEFKHPGLINSAGRLNALSRLEKVARSSDRRQSYYASLDKDRRFSVDYQPKAMDYVLVVARVSNDSEKRFRNDMAAAYFTALRWVKTGDNRYRAKSIEIMNAWAGKFVALTREKGTKTGPGQIPLEAAWAIPIWANAAEIILYYKHPYGAPGPEWKEKDVRKFRSFLARLHEQRQEMRRDRSDNQGVSGALADMSIGVFNSDERLYQAGLRQAQRQLPEIISDDGEVKELRDRDCVHPQYSLIGLTQAAQIEMNQSGRSTLLSMRHKGDIQPILLEGIEYMSRALTNGSDARDCRTGKLLDGYAPMAKRLYANDNKVQLKQLNGAMDAAPKRMSGLFPEGTEFTHGEDGSQ</sequence>
<dbReference type="Gene3D" id="1.50.10.100">
    <property type="entry name" value="Chondroitin AC/alginate lyase"/>
    <property type="match status" value="1"/>
</dbReference>
<name>A0A7W6GMA1_9HYPH</name>
<evidence type="ECO:0000256" key="3">
    <source>
        <dbReference type="SAM" id="SignalP"/>
    </source>
</evidence>
<keyword evidence="6" id="KW-1185">Reference proteome</keyword>
<comment type="caution">
    <text evidence="5">The sequence shown here is derived from an EMBL/GenBank/DDBJ whole genome shotgun (WGS) entry which is preliminary data.</text>
</comment>
<keyword evidence="1 3" id="KW-0732">Signal</keyword>
<dbReference type="SUPFAM" id="SSF48230">
    <property type="entry name" value="Chondroitin AC/alginate lyase"/>
    <property type="match status" value="1"/>
</dbReference>
<evidence type="ECO:0000313" key="5">
    <source>
        <dbReference type="EMBL" id="MBB3980058.1"/>
    </source>
</evidence>
<dbReference type="EMBL" id="JACIEE010000015">
    <property type="protein sequence ID" value="MBB3980058.1"/>
    <property type="molecule type" value="Genomic_DNA"/>
</dbReference>
<accession>A0A7W6GMA1</accession>
<feature type="signal peptide" evidence="3">
    <location>
        <begin position="1"/>
        <end position="24"/>
    </location>
</feature>
<evidence type="ECO:0000256" key="1">
    <source>
        <dbReference type="ARBA" id="ARBA00022729"/>
    </source>
</evidence>
<feature type="domain" description="Alginate lyase" evidence="4">
    <location>
        <begin position="90"/>
        <end position="276"/>
    </location>
</feature>
<feature type="chain" id="PRO_5031199178" description="Alginate lyase domain-containing protein" evidence="3">
    <location>
        <begin position="25"/>
        <end position="375"/>
    </location>
</feature>
<evidence type="ECO:0000259" key="4">
    <source>
        <dbReference type="Pfam" id="PF05426"/>
    </source>
</evidence>
<dbReference type="RefSeq" id="WP_183808215.1">
    <property type="nucleotide sequence ID" value="NZ_JACIEE010000015.1"/>
</dbReference>
<dbReference type="Proteomes" id="UP000574761">
    <property type="component" value="Unassembled WGS sequence"/>
</dbReference>
<evidence type="ECO:0000313" key="6">
    <source>
        <dbReference type="Proteomes" id="UP000574761"/>
    </source>
</evidence>
<dbReference type="InterPro" id="IPR008397">
    <property type="entry name" value="Alginate_lyase_dom"/>
</dbReference>
<dbReference type="InterPro" id="IPR008929">
    <property type="entry name" value="Chondroitin_lyas"/>
</dbReference>
<reference evidence="5 6" key="1">
    <citation type="submission" date="2020-08" db="EMBL/GenBank/DDBJ databases">
        <title>Genomic Encyclopedia of Type Strains, Phase IV (KMG-IV): sequencing the most valuable type-strain genomes for metagenomic binning, comparative biology and taxonomic classification.</title>
        <authorList>
            <person name="Goeker M."/>
        </authorList>
    </citation>
    <scope>NUCLEOTIDE SEQUENCE [LARGE SCALE GENOMIC DNA]</scope>
    <source>
        <strain evidence="5 6">DSM 100211</strain>
    </source>
</reference>
<protein>
    <recommendedName>
        <fullName evidence="4">Alginate lyase domain-containing protein</fullName>
    </recommendedName>
</protein>
<proteinExistence type="predicted"/>
<evidence type="ECO:0000256" key="2">
    <source>
        <dbReference type="ARBA" id="ARBA00023239"/>
    </source>
</evidence>
<dbReference type="GO" id="GO:0042597">
    <property type="term" value="C:periplasmic space"/>
    <property type="evidence" value="ECO:0007669"/>
    <property type="project" value="InterPro"/>
</dbReference>